<dbReference type="PROSITE" id="PS50238">
    <property type="entry name" value="RHOGAP"/>
    <property type="match status" value="1"/>
</dbReference>
<dbReference type="InterPro" id="IPR000857">
    <property type="entry name" value="MyTH4_dom"/>
</dbReference>
<dbReference type="SMART" id="SM00324">
    <property type="entry name" value="RhoGAP"/>
    <property type="match status" value="1"/>
</dbReference>
<feature type="domain" description="MyTH4" evidence="2">
    <location>
        <begin position="237"/>
        <end position="375"/>
    </location>
</feature>
<protein>
    <submittedName>
        <fullName evidence="3">Uncharacterized protein</fullName>
    </submittedName>
</protein>
<dbReference type="Pfam" id="PF00620">
    <property type="entry name" value="RhoGAP"/>
    <property type="match status" value="1"/>
</dbReference>
<dbReference type="Gene3D" id="2.20.70.10">
    <property type="match status" value="1"/>
</dbReference>
<evidence type="ECO:0000259" key="1">
    <source>
        <dbReference type="PROSITE" id="PS50238"/>
    </source>
</evidence>
<proteinExistence type="predicted"/>
<reference evidence="3" key="1">
    <citation type="submission" date="2020-01" db="EMBL/GenBank/DDBJ databases">
        <title>Genome Sequencing of Three Apophysomyces-Like Fungal Strains Confirms a Novel Fungal Genus in the Mucoromycota with divergent Burkholderia-like Endosymbiotic Bacteria.</title>
        <authorList>
            <person name="Stajich J.E."/>
            <person name="Macias A.M."/>
            <person name="Carter-House D."/>
            <person name="Lovett B."/>
            <person name="Kasson L.R."/>
            <person name="Berry K."/>
            <person name="Grigoriev I."/>
            <person name="Chang Y."/>
            <person name="Spatafora J."/>
            <person name="Kasson M.T."/>
        </authorList>
    </citation>
    <scope>NUCLEOTIDE SEQUENCE</scope>
    <source>
        <strain evidence="3">NRRL A-21654</strain>
    </source>
</reference>
<gene>
    <name evidence="3" type="ORF">EC973_000989</name>
</gene>
<evidence type="ECO:0000313" key="4">
    <source>
        <dbReference type="Proteomes" id="UP000605846"/>
    </source>
</evidence>
<dbReference type="GO" id="GO:0005096">
    <property type="term" value="F:GTPase activator activity"/>
    <property type="evidence" value="ECO:0007669"/>
    <property type="project" value="TreeGrafter"/>
</dbReference>
<sequence length="598" mass="68806">MTADYDWPEVLHSQTSHSFFTNRVDIHGYLSSSIRIKPYLKPYVANGSDSKMTQDVDPRKGNWCELWDNENKRSYYYNTATGKVSRDAPTDQDIVKILTPESFPMPTKYNRAGALDLATEDRRFQRPSFEQRSEDKSGFTFGTRQINLPVRMQSLRTSQQKSNTKLHRRLSQFSKSRASVVFSRTKLEIPPDLPSKGSVPLQDINSYSSDGFVQKHLSIHKRGLFRKTVPMDEVLRWTKDHLKQPLLMVNKELHKDALKCFKIIQLVMGDRPQPRQWNEIEHLQALLTCGITQVQIRDEIYVQLCKQLQNNPGAQMFAPSKDLEPYVTNFVRQHHHVQENKVDVISRYVSVRLQRVCARGAKGKVLTAAEIKRAKEAPFKPSVFGETLEFIMSLQDDSLQIPQIISFLADAVRQLQGQRSEGIFRVSGDADTVTDLRIRVENGRFDLSGITDPNVPASLLKYWLRDLAEPLIPTKYYRRCIEFSDDAEKAIELVNSLPELNRRIVLYMIGFLQEFTDPKVTQCTLMNVFNLAMVFAPNFLRCPSESLTTVFENSRYEQAFLRTLIHEMQVDKDKCAYSPERVLGSLRPEKSILHSTSS</sequence>
<dbReference type="PROSITE" id="PS51016">
    <property type="entry name" value="MYTH4"/>
    <property type="match status" value="1"/>
</dbReference>
<dbReference type="Pfam" id="PF00784">
    <property type="entry name" value="MyTH4"/>
    <property type="match status" value="1"/>
</dbReference>
<dbReference type="InterPro" id="IPR008936">
    <property type="entry name" value="Rho_GTPase_activation_prot"/>
</dbReference>
<dbReference type="GO" id="GO:0005856">
    <property type="term" value="C:cytoskeleton"/>
    <property type="evidence" value="ECO:0007669"/>
    <property type="project" value="InterPro"/>
</dbReference>
<evidence type="ECO:0000259" key="2">
    <source>
        <dbReference type="PROSITE" id="PS51016"/>
    </source>
</evidence>
<dbReference type="FunFam" id="1.10.555.10:FF:000045">
    <property type="entry name" value="RhoGAP domain containing protein"/>
    <property type="match status" value="1"/>
</dbReference>
<dbReference type="GO" id="GO:0005737">
    <property type="term" value="C:cytoplasm"/>
    <property type="evidence" value="ECO:0007669"/>
    <property type="project" value="TreeGrafter"/>
</dbReference>
<dbReference type="EMBL" id="JABAYA010000012">
    <property type="protein sequence ID" value="KAF7730943.1"/>
    <property type="molecule type" value="Genomic_DNA"/>
</dbReference>
<keyword evidence="4" id="KW-1185">Reference proteome</keyword>
<dbReference type="Proteomes" id="UP000605846">
    <property type="component" value="Unassembled WGS sequence"/>
</dbReference>
<dbReference type="PANTHER" id="PTHR45876:SF8">
    <property type="entry name" value="FI04035P"/>
    <property type="match status" value="1"/>
</dbReference>
<dbReference type="Gene3D" id="1.10.555.10">
    <property type="entry name" value="Rho GTPase activation protein"/>
    <property type="match status" value="1"/>
</dbReference>
<dbReference type="SUPFAM" id="SSF48350">
    <property type="entry name" value="GTPase activation domain, GAP"/>
    <property type="match status" value="1"/>
</dbReference>
<dbReference type="PANTHER" id="PTHR45876">
    <property type="entry name" value="FI04035P"/>
    <property type="match status" value="1"/>
</dbReference>
<dbReference type="CDD" id="cd00201">
    <property type="entry name" value="WW"/>
    <property type="match status" value="1"/>
</dbReference>
<dbReference type="Pfam" id="PF00397">
    <property type="entry name" value="WW"/>
    <property type="match status" value="1"/>
</dbReference>
<dbReference type="Gene3D" id="1.25.40.530">
    <property type="entry name" value="MyTH4 domain"/>
    <property type="match status" value="1"/>
</dbReference>
<comment type="caution">
    <text evidence="3">The sequence shown here is derived from an EMBL/GenBank/DDBJ whole genome shotgun (WGS) entry which is preliminary data.</text>
</comment>
<dbReference type="InterPro" id="IPR000198">
    <property type="entry name" value="RhoGAP_dom"/>
</dbReference>
<evidence type="ECO:0000313" key="3">
    <source>
        <dbReference type="EMBL" id="KAF7730943.1"/>
    </source>
</evidence>
<dbReference type="SMART" id="SM00139">
    <property type="entry name" value="MyTH4"/>
    <property type="match status" value="1"/>
</dbReference>
<dbReference type="InterPro" id="IPR038185">
    <property type="entry name" value="MyTH4_dom_sf"/>
</dbReference>
<accession>A0A8H7EV67</accession>
<dbReference type="GO" id="GO:0007165">
    <property type="term" value="P:signal transduction"/>
    <property type="evidence" value="ECO:0007669"/>
    <property type="project" value="InterPro"/>
</dbReference>
<dbReference type="SMART" id="SM00456">
    <property type="entry name" value="WW"/>
    <property type="match status" value="1"/>
</dbReference>
<name>A0A8H7EV67_9FUNG</name>
<feature type="domain" description="Rho-GAP" evidence="1">
    <location>
        <begin position="386"/>
        <end position="572"/>
    </location>
</feature>
<organism evidence="3 4">
    <name type="scientific">Apophysomyces ossiformis</name>
    <dbReference type="NCBI Taxonomy" id="679940"/>
    <lineage>
        <taxon>Eukaryota</taxon>
        <taxon>Fungi</taxon>
        <taxon>Fungi incertae sedis</taxon>
        <taxon>Mucoromycota</taxon>
        <taxon>Mucoromycotina</taxon>
        <taxon>Mucoromycetes</taxon>
        <taxon>Mucorales</taxon>
        <taxon>Mucorineae</taxon>
        <taxon>Mucoraceae</taxon>
        <taxon>Apophysomyces</taxon>
    </lineage>
</organism>
<dbReference type="AlphaFoldDB" id="A0A8H7EV67"/>
<dbReference type="InterPro" id="IPR001202">
    <property type="entry name" value="WW_dom"/>
</dbReference>
<dbReference type="OrthoDB" id="437889at2759"/>